<comment type="subcellular location">
    <subcellularLocation>
        <location evidence="1">Cell outer membrane</location>
    </subcellularLocation>
</comment>
<dbReference type="InterPro" id="IPR006664">
    <property type="entry name" value="OMP_bac"/>
</dbReference>
<dbReference type="Gene3D" id="3.30.1330.60">
    <property type="entry name" value="OmpA-like domain"/>
    <property type="match status" value="1"/>
</dbReference>
<dbReference type="EMBL" id="BTPE01000003">
    <property type="protein sequence ID" value="GMQ32792.1"/>
    <property type="molecule type" value="Genomic_DNA"/>
</dbReference>
<gene>
    <name evidence="7" type="ORF">Ataiwa_10640</name>
</gene>
<dbReference type="PROSITE" id="PS51123">
    <property type="entry name" value="OMPA_2"/>
    <property type="match status" value="1"/>
</dbReference>
<name>A0ABQ6PXW3_9BACT</name>
<feature type="domain" description="OmpA-like" evidence="6">
    <location>
        <begin position="429"/>
        <end position="545"/>
    </location>
</feature>
<feature type="signal peptide" evidence="5">
    <location>
        <begin position="1"/>
        <end position="27"/>
    </location>
</feature>
<organism evidence="7 8">
    <name type="scientific">Algoriphagus taiwanensis</name>
    <dbReference type="NCBI Taxonomy" id="1445656"/>
    <lineage>
        <taxon>Bacteria</taxon>
        <taxon>Pseudomonadati</taxon>
        <taxon>Bacteroidota</taxon>
        <taxon>Cytophagia</taxon>
        <taxon>Cytophagales</taxon>
        <taxon>Cyclobacteriaceae</taxon>
        <taxon>Algoriphagus</taxon>
    </lineage>
</organism>
<reference evidence="7 8" key="1">
    <citation type="submission" date="2023-08" db="EMBL/GenBank/DDBJ databases">
        <title>Draft genome sequence of Algoriphagus taiwanensis.</title>
        <authorList>
            <person name="Takatani N."/>
            <person name="Hosokawa M."/>
            <person name="Sawabe T."/>
        </authorList>
    </citation>
    <scope>NUCLEOTIDE SEQUENCE [LARGE SCALE GENOMIC DNA]</scope>
    <source>
        <strain evidence="7 8">JCM 19755</strain>
    </source>
</reference>
<dbReference type="InterPro" id="IPR050330">
    <property type="entry name" value="Bact_OuterMem_StrucFunc"/>
</dbReference>
<keyword evidence="8" id="KW-1185">Reference proteome</keyword>
<dbReference type="RefSeq" id="WP_338227595.1">
    <property type="nucleotide sequence ID" value="NZ_BTPE01000003.1"/>
</dbReference>
<dbReference type="InterPro" id="IPR036737">
    <property type="entry name" value="OmpA-like_sf"/>
</dbReference>
<protein>
    <recommendedName>
        <fullName evidence="6">OmpA-like domain-containing protein</fullName>
    </recommendedName>
</protein>
<keyword evidence="5" id="KW-0732">Signal</keyword>
<dbReference type="Pfam" id="PF00691">
    <property type="entry name" value="OmpA"/>
    <property type="match status" value="1"/>
</dbReference>
<comment type="caution">
    <text evidence="7">The sequence shown here is derived from an EMBL/GenBank/DDBJ whole genome shotgun (WGS) entry which is preliminary data.</text>
</comment>
<evidence type="ECO:0000259" key="6">
    <source>
        <dbReference type="PROSITE" id="PS51123"/>
    </source>
</evidence>
<evidence type="ECO:0000256" key="2">
    <source>
        <dbReference type="ARBA" id="ARBA00023136"/>
    </source>
</evidence>
<evidence type="ECO:0000256" key="3">
    <source>
        <dbReference type="ARBA" id="ARBA00023237"/>
    </source>
</evidence>
<dbReference type="PRINTS" id="PR01021">
    <property type="entry name" value="OMPADOMAIN"/>
</dbReference>
<evidence type="ECO:0000313" key="7">
    <source>
        <dbReference type="EMBL" id="GMQ32792.1"/>
    </source>
</evidence>
<keyword evidence="3" id="KW-0998">Cell outer membrane</keyword>
<dbReference type="InterPro" id="IPR006665">
    <property type="entry name" value="OmpA-like"/>
</dbReference>
<dbReference type="PANTHER" id="PTHR30329:SF21">
    <property type="entry name" value="LIPOPROTEIN YIAD-RELATED"/>
    <property type="match status" value="1"/>
</dbReference>
<dbReference type="PANTHER" id="PTHR30329">
    <property type="entry name" value="STATOR ELEMENT OF FLAGELLAR MOTOR COMPLEX"/>
    <property type="match status" value="1"/>
</dbReference>
<keyword evidence="2 4" id="KW-0472">Membrane</keyword>
<sequence>MKKTYFNFLKASSLLCLAFSFYFPTLAQEIRSLSGANSPNDDSNPVWIGDNTLLFTRAFHPQNLGGIQDSGDIWMTVKNATGEWEEAVHRPDLSTAGYDLALGLEDILTLLVLRTEAGRTSIHQYSKFGKDWNYLREVNFPSLAQVSGPITGRIASGGGLIFLSGKNSSGFGNEDIYVSEKKGPVQWTELVNLGPQVNGKGQEVSPYFDPETNKLYYSSNSHPEATGKDILISKKLGDSWDSWSVPVKWEQISSKGSDASVTFLEGEEVVWSSTLSSDGYADLLTFAVPVPLVIPEDFVASVQVEPIKQLPKKEIAIKETDSSQVIFTASPAEVKMAEPDQPDLQEEVKSETPLEWTVIDYKTKQPIPFQIEGQKQNQSESMDEGLFLSEVIKKEFTGLKISSLGYFPKILGIEDIPTDGRILVALTKAEPGSVVLLDKVNFKRGTSELEEGETEVFLSDLAGFLVENPDIVLRINGHTDNVGDPGLNKQLSLERAGSVRDFLVAQGVEFEKLRISGWGGTRPIASNVTEAGRAKNRRVELVVEK</sequence>
<evidence type="ECO:0000256" key="4">
    <source>
        <dbReference type="PROSITE-ProRule" id="PRU00473"/>
    </source>
</evidence>
<dbReference type="Proteomes" id="UP001307705">
    <property type="component" value="Unassembled WGS sequence"/>
</dbReference>
<dbReference type="CDD" id="cd07185">
    <property type="entry name" value="OmpA_C-like"/>
    <property type="match status" value="1"/>
</dbReference>
<evidence type="ECO:0000313" key="8">
    <source>
        <dbReference type="Proteomes" id="UP001307705"/>
    </source>
</evidence>
<dbReference type="PRINTS" id="PR01023">
    <property type="entry name" value="NAFLGMOTY"/>
</dbReference>
<accession>A0ABQ6PXW3</accession>
<feature type="chain" id="PRO_5046263331" description="OmpA-like domain-containing protein" evidence="5">
    <location>
        <begin position="28"/>
        <end position="545"/>
    </location>
</feature>
<evidence type="ECO:0000256" key="5">
    <source>
        <dbReference type="SAM" id="SignalP"/>
    </source>
</evidence>
<evidence type="ECO:0000256" key="1">
    <source>
        <dbReference type="ARBA" id="ARBA00004442"/>
    </source>
</evidence>
<proteinExistence type="predicted"/>
<dbReference type="SUPFAM" id="SSF103088">
    <property type="entry name" value="OmpA-like"/>
    <property type="match status" value="1"/>
</dbReference>